<dbReference type="InParanoid" id="L9KQ02"/>
<evidence type="ECO:0000313" key="2">
    <source>
        <dbReference type="EMBL" id="ELW65000.1"/>
    </source>
</evidence>
<name>L9KQ02_TUPCH</name>
<organism evidence="2 3">
    <name type="scientific">Tupaia chinensis</name>
    <name type="common">Chinese tree shrew</name>
    <name type="synonym">Tupaia belangeri chinensis</name>
    <dbReference type="NCBI Taxonomy" id="246437"/>
    <lineage>
        <taxon>Eukaryota</taxon>
        <taxon>Metazoa</taxon>
        <taxon>Chordata</taxon>
        <taxon>Craniata</taxon>
        <taxon>Vertebrata</taxon>
        <taxon>Euteleostomi</taxon>
        <taxon>Mammalia</taxon>
        <taxon>Eutheria</taxon>
        <taxon>Euarchontoglires</taxon>
        <taxon>Scandentia</taxon>
        <taxon>Tupaiidae</taxon>
        <taxon>Tupaia</taxon>
    </lineage>
</organism>
<protein>
    <submittedName>
        <fullName evidence="2">Uncharacterized protein</fullName>
    </submittedName>
</protein>
<dbReference type="EMBL" id="KB320704">
    <property type="protein sequence ID" value="ELW65000.1"/>
    <property type="molecule type" value="Genomic_DNA"/>
</dbReference>
<feature type="region of interest" description="Disordered" evidence="1">
    <location>
        <begin position="75"/>
        <end position="98"/>
    </location>
</feature>
<dbReference type="AlphaFoldDB" id="L9KQ02"/>
<reference evidence="3" key="1">
    <citation type="submission" date="2012-07" db="EMBL/GenBank/DDBJ databases">
        <title>Genome of the Chinese tree shrew, a rising model animal genetically related to primates.</title>
        <authorList>
            <person name="Zhang G."/>
            <person name="Fan Y."/>
            <person name="Yao Y."/>
            <person name="Huang Z."/>
        </authorList>
    </citation>
    <scope>NUCLEOTIDE SEQUENCE [LARGE SCALE GENOMIC DNA]</scope>
</reference>
<dbReference type="Proteomes" id="UP000011518">
    <property type="component" value="Unassembled WGS sequence"/>
</dbReference>
<keyword evidence="3" id="KW-1185">Reference proteome</keyword>
<evidence type="ECO:0000313" key="3">
    <source>
        <dbReference type="Proteomes" id="UP000011518"/>
    </source>
</evidence>
<proteinExistence type="predicted"/>
<evidence type="ECO:0000256" key="1">
    <source>
        <dbReference type="SAM" id="MobiDB-lite"/>
    </source>
</evidence>
<sequence length="149" mass="16703">MGSYIILIKFTFVKEMIESVLQCCNLDFIIDSLCCQFASFNNVAICLPFDRAHGPIEKGSWQTVSLTLNILQSSEAQKTEHQVEDRSTHRKGESDGSHIQLVEVAHISSANTTEDKLCHLDSKVPGKVERTGEKKGKGKKFNFPKQTIF</sequence>
<gene>
    <name evidence="2" type="ORF">TREES_T100011941</name>
</gene>
<accession>L9KQ02</accession>
<feature type="compositionally biased region" description="Basic and acidic residues" evidence="1">
    <location>
        <begin position="77"/>
        <end position="96"/>
    </location>
</feature>
<reference evidence="3" key="2">
    <citation type="journal article" date="2013" name="Nat. Commun.">
        <title>Genome of the Chinese tree shrew.</title>
        <authorList>
            <person name="Fan Y."/>
            <person name="Huang Z.Y."/>
            <person name="Cao C.C."/>
            <person name="Chen C.S."/>
            <person name="Chen Y.X."/>
            <person name="Fan D.D."/>
            <person name="He J."/>
            <person name="Hou H.L."/>
            <person name="Hu L."/>
            <person name="Hu X.T."/>
            <person name="Jiang X.T."/>
            <person name="Lai R."/>
            <person name="Lang Y.S."/>
            <person name="Liang B."/>
            <person name="Liao S.G."/>
            <person name="Mu D."/>
            <person name="Ma Y.Y."/>
            <person name="Niu Y.Y."/>
            <person name="Sun X.Q."/>
            <person name="Xia J.Q."/>
            <person name="Xiao J."/>
            <person name="Xiong Z.Q."/>
            <person name="Xu L."/>
            <person name="Yang L."/>
            <person name="Zhang Y."/>
            <person name="Zhao W."/>
            <person name="Zhao X.D."/>
            <person name="Zheng Y.T."/>
            <person name="Zhou J.M."/>
            <person name="Zhu Y.B."/>
            <person name="Zhang G.J."/>
            <person name="Wang J."/>
            <person name="Yao Y.G."/>
        </authorList>
    </citation>
    <scope>NUCLEOTIDE SEQUENCE [LARGE SCALE GENOMIC DNA]</scope>
</reference>